<dbReference type="GO" id="GO:0042301">
    <property type="term" value="F:phosphate ion binding"/>
    <property type="evidence" value="ECO:0007669"/>
    <property type="project" value="UniProtKB-UniRule"/>
</dbReference>
<dbReference type="Gene3D" id="3.40.190.10">
    <property type="entry name" value="Periplasmic binding protein-like II"/>
    <property type="match status" value="2"/>
</dbReference>
<dbReference type="SUPFAM" id="SSF53850">
    <property type="entry name" value="Periplasmic binding protein-like II"/>
    <property type="match status" value="1"/>
</dbReference>
<dbReference type="InterPro" id="IPR011862">
    <property type="entry name" value="Phos-bd"/>
</dbReference>
<comment type="caution">
    <text evidence="6">The sequence shown here is derived from an EMBL/GenBank/DDBJ whole genome shotgun (WGS) entry which is preliminary data.</text>
</comment>
<accession>A0A6B0YRU7</accession>
<keyword evidence="4" id="KW-0592">Phosphate transport</keyword>
<dbReference type="AlphaFoldDB" id="A0A6B0YRU7"/>
<dbReference type="EMBL" id="VXRG01000045">
    <property type="protein sequence ID" value="MXY92845.1"/>
    <property type="molecule type" value="Genomic_DNA"/>
</dbReference>
<dbReference type="PANTHER" id="PTHR30570">
    <property type="entry name" value="PERIPLASMIC PHOSPHATE BINDING COMPONENT OF PHOSPHATE ABC TRANSPORTER"/>
    <property type="match status" value="1"/>
</dbReference>
<dbReference type="PROSITE" id="PS51257">
    <property type="entry name" value="PROKAR_LIPOPROTEIN"/>
    <property type="match status" value="1"/>
</dbReference>
<reference evidence="6" key="1">
    <citation type="submission" date="2019-09" db="EMBL/GenBank/DDBJ databases">
        <title>Characterisation of the sponge microbiome using genome-centric metagenomics.</title>
        <authorList>
            <person name="Engelberts J.P."/>
            <person name="Robbins S.J."/>
            <person name="De Goeij J.M."/>
            <person name="Aranda M."/>
            <person name="Bell S.C."/>
            <person name="Webster N.S."/>
        </authorList>
    </citation>
    <scope>NUCLEOTIDE SEQUENCE</scope>
    <source>
        <strain evidence="6">SB0664_bin_27</strain>
    </source>
</reference>
<evidence type="ECO:0000256" key="3">
    <source>
        <dbReference type="ARBA" id="ARBA00022729"/>
    </source>
</evidence>
<dbReference type="PANTHER" id="PTHR30570:SF1">
    <property type="entry name" value="PHOSPHATE-BINDING PROTEIN PSTS"/>
    <property type="match status" value="1"/>
</dbReference>
<dbReference type="CDD" id="cd13654">
    <property type="entry name" value="PBP2_phosphate_like_2"/>
    <property type="match status" value="1"/>
</dbReference>
<feature type="domain" description="PBP" evidence="5">
    <location>
        <begin position="58"/>
        <end position="300"/>
    </location>
</feature>
<keyword evidence="2 4" id="KW-0813">Transport</keyword>
<sequence>MRRVLLVWFLIAALALAACGRSGEDEASVDELATEEETMALDDMSDGLPEVNPLEVTGDIISAGSSTVFPLSEAMAERFKDEGYAYNITVDSIGSGAGFERLCVAGESDISNASRPIKDSERESCGAIDRTPIEFRVGTDALAVTVSKDNDFVDDLSMAQLAMVFSTATTWADVNPDWPAEPIQRFSPGTDSGTFDYFVEEVFDKDMEPILSADAIQLSEDDNVLVQGITGSPFAVGYFGYAYYQENADSLKIVSINGVEATTANVDNASYPLARPLYIYSDAGVMAEKPQVAAFINFYLTYVNEEIERVGYFPAESSVLEASKRSLLNAMKAKDQ</sequence>
<proteinExistence type="inferred from homology"/>
<evidence type="ECO:0000256" key="4">
    <source>
        <dbReference type="RuleBase" id="RU367119"/>
    </source>
</evidence>
<evidence type="ECO:0000256" key="1">
    <source>
        <dbReference type="ARBA" id="ARBA00008725"/>
    </source>
</evidence>
<comment type="similarity">
    <text evidence="1 4">Belongs to the PstS family.</text>
</comment>
<protein>
    <recommendedName>
        <fullName evidence="4">Phosphate-binding protein</fullName>
    </recommendedName>
</protein>
<keyword evidence="3 4" id="KW-0732">Signal</keyword>
<name>A0A6B0YRU7_9CHLR</name>
<dbReference type="Pfam" id="PF12849">
    <property type="entry name" value="PBP_like_2"/>
    <property type="match status" value="1"/>
</dbReference>
<comment type="function">
    <text evidence="4">Involved in the system for phosphate transport across the cytoplasmic membrane.</text>
</comment>
<feature type="signal peptide" evidence="4">
    <location>
        <begin position="1"/>
        <end position="17"/>
    </location>
</feature>
<evidence type="ECO:0000259" key="5">
    <source>
        <dbReference type="Pfam" id="PF12849"/>
    </source>
</evidence>
<gene>
    <name evidence="6" type="ORF">F4Y42_05275</name>
</gene>
<dbReference type="InterPro" id="IPR050811">
    <property type="entry name" value="Phosphate_ABC_transporter"/>
</dbReference>
<feature type="chain" id="PRO_5027166244" description="Phosphate-binding protein" evidence="4">
    <location>
        <begin position="18"/>
        <end position="336"/>
    </location>
</feature>
<dbReference type="NCBIfam" id="TIGR02136">
    <property type="entry name" value="ptsS_2"/>
    <property type="match status" value="1"/>
</dbReference>
<evidence type="ECO:0000256" key="2">
    <source>
        <dbReference type="ARBA" id="ARBA00022448"/>
    </source>
</evidence>
<dbReference type="InterPro" id="IPR024370">
    <property type="entry name" value="PBP_domain"/>
</dbReference>
<organism evidence="6">
    <name type="scientific">Caldilineaceae bacterium SB0664_bin_27</name>
    <dbReference type="NCBI Taxonomy" id="2605260"/>
    <lineage>
        <taxon>Bacteria</taxon>
        <taxon>Bacillati</taxon>
        <taxon>Chloroflexota</taxon>
        <taxon>Caldilineae</taxon>
        <taxon>Caldilineales</taxon>
        <taxon>Caldilineaceae</taxon>
    </lineage>
</organism>
<dbReference type="GO" id="GO:0006817">
    <property type="term" value="P:phosphate ion transport"/>
    <property type="evidence" value="ECO:0007669"/>
    <property type="project" value="UniProtKB-UniRule"/>
</dbReference>
<evidence type="ECO:0000313" key="6">
    <source>
        <dbReference type="EMBL" id="MXY92845.1"/>
    </source>
</evidence>